<keyword evidence="3" id="KW-1185">Reference proteome</keyword>
<organism evidence="2 3">
    <name type="scientific">Rhynchophorus ferrugineus</name>
    <name type="common">Red palm weevil</name>
    <name type="synonym">Curculio ferrugineus</name>
    <dbReference type="NCBI Taxonomy" id="354439"/>
    <lineage>
        <taxon>Eukaryota</taxon>
        <taxon>Metazoa</taxon>
        <taxon>Ecdysozoa</taxon>
        <taxon>Arthropoda</taxon>
        <taxon>Hexapoda</taxon>
        <taxon>Insecta</taxon>
        <taxon>Pterygota</taxon>
        <taxon>Neoptera</taxon>
        <taxon>Endopterygota</taxon>
        <taxon>Coleoptera</taxon>
        <taxon>Polyphaga</taxon>
        <taxon>Cucujiformia</taxon>
        <taxon>Curculionidae</taxon>
        <taxon>Dryophthorinae</taxon>
        <taxon>Rhynchophorus</taxon>
    </lineage>
</organism>
<accession>A0A834HP37</accession>
<evidence type="ECO:0000256" key="1">
    <source>
        <dbReference type="SAM" id="MobiDB-lite"/>
    </source>
</evidence>
<feature type="region of interest" description="Disordered" evidence="1">
    <location>
        <begin position="26"/>
        <end position="52"/>
    </location>
</feature>
<dbReference type="EMBL" id="JAACXV010014704">
    <property type="protein sequence ID" value="KAF7265133.1"/>
    <property type="molecule type" value="Genomic_DNA"/>
</dbReference>
<reference evidence="2" key="1">
    <citation type="submission" date="2020-08" db="EMBL/GenBank/DDBJ databases">
        <title>Genome sequencing and assembly of the red palm weevil Rhynchophorus ferrugineus.</title>
        <authorList>
            <person name="Dias G.B."/>
            <person name="Bergman C.M."/>
            <person name="Manee M."/>
        </authorList>
    </citation>
    <scope>NUCLEOTIDE SEQUENCE</scope>
    <source>
        <strain evidence="2">AA-2017</strain>
        <tissue evidence="2">Whole larva</tissue>
    </source>
</reference>
<evidence type="ECO:0000313" key="2">
    <source>
        <dbReference type="EMBL" id="KAF7265133.1"/>
    </source>
</evidence>
<evidence type="ECO:0000313" key="3">
    <source>
        <dbReference type="Proteomes" id="UP000625711"/>
    </source>
</evidence>
<dbReference type="Proteomes" id="UP000625711">
    <property type="component" value="Unassembled WGS sequence"/>
</dbReference>
<proteinExistence type="predicted"/>
<comment type="caution">
    <text evidence="2">The sequence shown here is derived from an EMBL/GenBank/DDBJ whole genome shotgun (WGS) entry which is preliminary data.</text>
</comment>
<protein>
    <submittedName>
        <fullName evidence="2">Uncharacterized protein</fullName>
    </submittedName>
</protein>
<sequence length="127" mass="14433">MKYLFTQTRISSSSIDLLAQSRIEDEEGIRTAVPPSESDPTEDKSKMGPMKMQIKPLTMRKKTASMKRKNRTTNLVVRAEFLKSRGGRSTACPWVSFNIHEKGPIIQEKITISCTLFKKRTVSVEIK</sequence>
<dbReference type="AlphaFoldDB" id="A0A834HP37"/>
<name>A0A834HP37_RHYFE</name>
<gene>
    <name evidence="2" type="ORF">GWI33_021430</name>
</gene>